<reference evidence="1" key="1">
    <citation type="journal article" date="2015" name="Nature">
        <title>Complex archaea that bridge the gap between prokaryotes and eukaryotes.</title>
        <authorList>
            <person name="Spang A."/>
            <person name="Saw J.H."/>
            <person name="Jorgensen S.L."/>
            <person name="Zaremba-Niedzwiedzka K."/>
            <person name="Martijn J."/>
            <person name="Lind A.E."/>
            <person name="van Eijk R."/>
            <person name="Schleper C."/>
            <person name="Guy L."/>
            <person name="Ettema T.J."/>
        </authorList>
    </citation>
    <scope>NUCLEOTIDE SEQUENCE</scope>
</reference>
<evidence type="ECO:0000313" key="1">
    <source>
        <dbReference type="EMBL" id="KKL06787.1"/>
    </source>
</evidence>
<name>A0A0F9AZ59_9ZZZZ</name>
<proteinExistence type="predicted"/>
<dbReference type="AlphaFoldDB" id="A0A0F9AZ59"/>
<organism evidence="1">
    <name type="scientific">marine sediment metagenome</name>
    <dbReference type="NCBI Taxonomy" id="412755"/>
    <lineage>
        <taxon>unclassified sequences</taxon>
        <taxon>metagenomes</taxon>
        <taxon>ecological metagenomes</taxon>
    </lineage>
</organism>
<accession>A0A0F9AZ59</accession>
<sequence length="70" mass="8235">MPNNTGITMLLNVAEVKRYIHRMNPVVRPGWDFPNISKEVIDKINYKVMRIIKESLKRHPSIGKTFKEIQ</sequence>
<gene>
    <name evidence="1" type="ORF">LCGC14_2592510</name>
</gene>
<dbReference type="EMBL" id="LAZR01043556">
    <property type="protein sequence ID" value="KKL06787.1"/>
    <property type="molecule type" value="Genomic_DNA"/>
</dbReference>
<protein>
    <submittedName>
        <fullName evidence="1">Uncharacterized protein</fullName>
    </submittedName>
</protein>
<comment type="caution">
    <text evidence="1">The sequence shown here is derived from an EMBL/GenBank/DDBJ whole genome shotgun (WGS) entry which is preliminary data.</text>
</comment>